<dbReference type="PROSITE" id="PS51257">
    <property type="entry name" value="PROKAR_LIPOPROTEIN"/>
    <property type="match status" value="1"/>
</dbReference>
<dbReference type="RefSeq" id="WP_075552571.1">
    <property type="nucleotide sequence ID" value="NZ_CP015782.1"/>
</dbReference>
<dbReference type="InterPro" id="IPR009618">
    <property type="entry name" value="Erp"/>
</dbReference>
<dbReference type="EMBL" id="CP015782">
    <property type="protein sequence ID" value="APT00222.1"/>
    <property type="molecule type" value="Genomic_DNA"/>
</dbReference>
<accession>A0AAC9KUM4</accession>
<proteinExistence type="predicted"/>
<sequence length="333" mass="37627">MNKQMLIIFAVFALIISCKNFATGKDIKQNSEGKIKGFLDKILDPAKDRITSSGLKADEVAKKLQEEEKNELMQGDDPNNGVISPPPALPASGQDNAPGLKVEQQSGGQQEEQAKVGKEDKGEGEKVEVRIRKEKEENKEGNAKEKEEGEKQKAKAKEEAKQKAERLKREEEQKRKEIEIRQEERQLNNQIGTLVSKIDEINRSIDTIKQQTSVGAQGIIDRITGPIYDDFTDDTNQAIYHIWDLEEEDSELGKLLEELSDTRDALRTKLNVDNQAYLADSKEEPSLKENVKVSEINSELTDLKSKLEEVKKYLEDESNFEEIKGYIEGSNSY</sequence>
<evidence type="ECO:0000313" key="3">
    <source>
        <dbReference type="EMBL" id="APT00222.1"/>
    </source>
</evidence>
<geneLocation type="plasmid" evidence="3 4">
    <name>cp32-1</name>
</geneLocation>
<dbReference type="Pfam" id="PF06780">
    <property type="entry name" value="Erp_C"/>
    <property type="match status" value="1"/>
</dbReference>
<dbReference type="Proteomes" id="UP000185516">
    <property type="component" value="Plasmid cp32-1"/>
</dbReference>
<keyword evidence="4" id="KW-1185">Reference proteome</keyword>
<feature type="chain" id="PRO_5042257391" evidence="2">
    <location>
        <begin position="23"/>
        <end position="333"/>
    </location>
</feature>
<dbReference type="AlphaFoldDB" id="A0AAC9KUM4"/>
<evidence type="ECO:0000256" key="2">
    <source>
        <dbReference type="SAM" id="SignalP"/>
    </source>
</evidence>
<keyword evidence="3" id="KW-0614">Plasmid</keyword>
<name>A0AAC9KUM4_9SPIR</name>
<feature type="signal peptide" evidence="2">
    <location>
        <begin position="1"/>
        <end position="22"/>
    </location>
</feature>
<evidence type="ECO:0000256" key="1">
    <source>
        <dbReference type="SAM" id="MobiDB-lite"/>
    </source>
</evidence>
<keyword evidence="2" id="KW-0732">Signal</keyword>
<reference evidence="3 4" key="1">
    <citation type="journal article" date="2016" name="PLoS ONE">
        <title>Whole Genome Sequence and Comparative Genomics of the Novel Lyme Borreliosis Causing Pathogen, Borrelia mayonii.</title>
        <authorList>
            <person name="Kingry L.C."/>
            <person name="Batra D."/>
            <person name="Replogle A."/>
            <person name="Rowe L.A."/>
            <person name="Pritt B.S."/>
            <person name="Petersen J.M."/>
        </authorList>
    </citation>
    <scope>NUCLEOTIDE SEQUENCE [LARGE SCALE GENOMIC DNA]</scope>
    <source>
        <strain evidence="3 4">MN14-1420</strain>
    </source>
</reference>
<feature type="region of interest" description="Disordered" evidence="1">
    <location>
        <begin position="64"/>
        <end position="175"/>
    </location>
</feature>
<dbReference type="KEGG" id="bmay:A7X70_04575"/>
<protein>
    <submittedName>
        <fullName evidence="3">ErpC protein</fullName>
    </submittedName>
</protein>
<gene>
    <name evidence="3" type="ORF">Bmayo_05450</name>
</gene>
<feature type="compositionally biased region" description="Basic and acidic residues" evidence="1">
    <location>
        <begin position="112"/>
        <end position="175"/>
    </location>
</feature>
<evidence type="ECO:0000313" key="4">
    <source>
        <dbReference type="Proteomes" id="UP000185516"/>
    </source>
</evidence>
<organism evidence="3 4">
    <name type="scientific">Borreliella mayonii</name>
    <dbReference type="NCBI Taxonomy" id="1674146"/>
    <lineage>
        <taxon>Bacteria</taxon>
        <taxon>Pseudomonadati</taxon>
        <taxon>Spirochaetota</taxon>
        <taxon>Spirochaetia</taxon>
        <taxon>Spirochaetales</taxon>
        <taxon>Borreliaceae</taxon>
        <taxon>Borreliella</taxon>
    </lineage>
</organism>